<dbReference type="Proteomes" id="UP000001549">
    <property type="component" value="Chromosome"/>
</dbReference>
<keyword evidence="2" id="KW-1185">Reference proteome</keyword>
<dbReference type="HOGENOM" id="CLU_1370427_0_0_11"/>
<name>F8AYE8_9ACTN</name>
<protein>
    <recommendedName>
        <fullName evidence="3">Thiol-disulfide oxidoreductase DCC</fullName>
    </recommendedName>
</protein>
<dbReference type="EMBL" id="CP002801">
    <property type="protein sequence ID" value="AEH10451.1"/>
    <property type="molecule type" value="Genomic_DNA"/>
</dbReference>
<evidence type="ECO:0008006" key="3">
    <source>
        <dbReference type="Google" id="ProtNLM"/>
    </source>
</evidence>
<dbReference type="KEGG" id="fsy:FsymDg_3142"/>
<sequence>MSQNRTPTGVGIRYSSGNIRYSPGKTGARPRPIFVWDGDCAFCQAAVALLAHHLSPVPDVQPWQAVDLRGLGLTERQAREAVWWVDTNGDVNGDVRNRTGGHTGGETDGHVDGQVDGTACSGAQAVVAWLAISGQPWRLLGNLLRRRLPGRIAAAVYVRTCRNRHRLPVPTWHGLWLWVRGLWTGTPAGGCDPTGTPPR</sequence>
<dbReference type="eggNOG" id="COG3011">
    <property type="taxonomic scope" value="Bacteria"/>
</dbReference>
<evidence type="ECO:0000313" key="1">
    <source>
        <dbReference type="EMBL" id="AEH10451.1"/>
    </source>
</evidence>
<dbReference type="RefSeq" id="WP_013874346.1">
    <property type="nucleotide sequence ID" value="NC_015656.1"/>
</dbReference>
<gene>
    <name evidence="1" type="ordered locus">FsymDg_3142</name>
</gene>
<dbReference type="AlphaFoldDB" id="F8AYE8"/>
<reference evidence="1 2" key="1">
    <citation type="submission" date="2011-05" db="EMBL/GenBank/DDBJ databases">
        <title>Complete sequence of chromosome of Frankia symbiont of Datisca glomerata.</title>
        <authorList>
            <consortium name="US DOE Joint Genome Institute"/>
            <person name="Lucas S."/>
            <person name="Han J."/>
            <person name="Lapidus A."/>
            <person name="Cheng J.-F."/>
            <person name="Goodwin L."/>
            <person name="Pitluck S."/>
            <person name="Peters L."/>
            <person name="Mikhailova N."/>
            <person name="Chertkov O."/>
            <person name="Teshima H."/>
            <person name="Han C."/>
            <person name="Tapia R."/>
            <person name="Land M."/>
            <person name="Hauser L."/>
            <person name="Kyrpides N."/>
            <person name="Ivanova N."/>
            <person name="Pagani I."/>
            <person name="Berry A."/>
            <person name="Pawlowski K."/>
            <person name="Persson T."/>
            <person name="Vanden Heuvel B."/>
            <person name="Benson D."/>
            <person name="Woyke T."/>
        </authorList>
    </citation>
    <scope>NUCLEOTIDE SEQUENCE [LARGE SCALE GENOMIC DNA]</scope>
    <source>
        <strain evidence="2">4085684</strain>
    </source>
</reference>
<organism evidence="1 2">
    <name type="scientific">Candidatus Protofrankia datiscae</name>
    <dbReference type="NCBI Taxonomy" id="2716812"/>
    <lineage>
        <taxon>Bacteria</taxon>
        <taxon>Bacillati</taxon>
        <taxon>Actinomycetota</taxon>
        <taxon>Actinomycetes</taxon>
        <taxon>Frankiales</taxon>
        <taxon>Frankiaceae</taxon>
        <taxon>Protofrankia</taxon>
    </lineage>
</organism>
<accession>F8AYE8</accession>
<dbReference type="STRING" id="656024.FsymDg_3142"/>
<proteinExistence type="predicted"/>
<evidence type="ECO:0000313" key="2">
    <source>
        <dbReference type="Proteomes" id="UP000001549"/>
    </source>
</evidence>